<dbReference type="Proteomes" id="UP000070659">
    <property type="component" value="Unassembled WGS sequence"/>
</dbReference>
<reference evidence="2 7" key="1">
    <citation type="submission" date="2015-02" db="EMBL/GenBank/DDBJ databases">
        <title>Physiological reanalysis, assessment of diazotrophy, and genome sequences of multiple isolates of Streptomyces thermoautotrophicus.</title>
        <authorList>
            <person name="MacKellar D.C."/>
            <person name="Lieber L."/>
            <person name="Norman J."/>
            <person name="Bolger A."/>
            <person name="Tobin C."/>
            <person name="Murray J.W."/>
            <person name="Prell J."/>
        </authorList>
    </citation>
    <scope>NUCLEOTIDE SEQUENCE [LARGE SCALE GENOMIC DNA]</scope>
    <source>
        <strain evidence="2 7">UBT1</strain>
    </source>
</reference>
<dbReference type="Proteomes" id="UP000070598">
    <property type="component" value="Unassembled WGS sequence"/>
</dbReference>
<protein>
    <submittedName>
        <fullName evidence="2">Uncharacterized protein</fullName>
    </submittedName>
</protein>
<reference evidence="6" key="2">
    <citation type="submission" date="2015-02" db="EMBL/GenBank/DDBJ databases">
        <title>Physiological reanalysis, assessment of diazotrophy, and genome sequences of multiple isolates of Streptomyces thermoautotrophicus.</title>
        <authorList>
            <person name="MacKellar D.C."/>
            <person name="Lieber L."/>
            <person name="Norman J."/>
            <person name="Bolger A."/>
            <person name="Tobin C."/>
            <person name="Murray J.W."/>
            <person name="Friesen M."/>
            <person name="Prell J."/>
        </authorList>
    </citation>
    <scope>NUCLEOTIDE SEQUENCE [LARGE SCALE GENOMIC DNA]</scope>
    <source>
        <strain evidence="6">UBT1</strain>
    </source>
</reference>
<organism evidence="2 7">
    <name type="scientific">Carbonactinospora thermoautotrophica</name>
    <dbReference type="NCBI Taxonomy" id="1469144"/>
    <lineage>
        <taxon>Bacteria</taxon>
        <taxon>Bacillati</taxon>
        <taxon>Actinomycetota</taxon>
        <taxon>Actinomycetes</taxon>
        <taxon>Kitasatosporales</taxon>
        <taxon>Carbonactinosporaceae</taxon>
        <taxon>Carbonactinospora</taxon>
    </lineage>
</organism>
<evidence type="ECO:0000313" key="7">
    <source>
        <dbReference type="Proteomes" id="UP000070659"/>
    </source>
</evidence>
<name>A0A132MIK9_9ACTN</name>
<reference evidence="3" key="3">
    <citation type="submission" date="2015-04" db="EMBL/GenBank/DDBJ databases">
        <title>Physiological reanalysis, assessment of diazotrophy, and genome sequences of multiple isolates of Streptomyces thermoautotrophicus.</title>
        <authorList>
            <person name="MacKellar D.C."/>
            <person name="Lieber L."/>
            <person name="Norman J."/>
            <person name="Bolger A."/>
            <person name="Tobin C."/>
            <person name="Murray J.W."/>
            <person name="Woodward J."/>
            <person name="Friesen M."/>
            <person name="Prell J."/>
        </authorList>
    </citation>
    <scope>NUCLEOTIDE SEQUENCE [LARGE SCALE GENOMIC DNA]</scope>
    <source>
        <strain evidence="3">H1</strain>
    </source>
</reference>
<dbReference type="AlphaFoldDB" id="A0A132MIK9"/>
<evidence type="ECO:0000256" key="1">
    <source>
        <dbReference type="SAM" id="MobiDB-lite"/>
    </source>
</evidence>
<dbReference type="EMBL" id="JYIK01001124">
    <property type="protein sequence ID" value="KWX03941.1"/>
    <property type="molecule type" value="Genomic_DNA"/>
</dbReference>
<comment type="caution">
    <text evidence="2">The sequence shown here is derived from an EMBL/GenBank/DDBJ whole genome shotgun (WGS) entry which is preliminary data.</text>
</comment>
<accession>A0A132MIK9</accession>
<proteinExistence type="predicted"/>
<dbReference type="EMBL" id="LAXD01000001">
    <property type="protein sequence ID" value="KWX00900.1"/>
    <property type="molecule type" value="Genomic_DNA"/>
</dbReference>
<evidence type="ECO:0000313" key="3">
    <source>
        <dbReference type="EMBL" id="KWX00900.1"/>
    </source>
</evidence>
<dbReference type="EMBL" id="JYIJ01000019">
    <property type="protein sequence ID" value="KWW97674.1"/>
    <property type="molecule type" value="Genomic_DNA"/>
</dbReference>
<gene>
    <name evidence="3" type="ORF">LI90_1928</name>
    <name evidence="2" type="ORF">TH66_19265</name>
    <name evidence="4" type="ORF">TR74_24485</name>
</gene>
<dbReference type="PATRIC" id="fig|1469144.10.peg.2084"/>
<reference evidence="5" key="4">
    <citation type="submission" date="2015-04" db="EMBL/GenBank/DDBJ databases">
        <title>Physiological reanalysis, assessment of diazotrophy, and genome sequences of multiple isolates of Streptomyces thermoautotrophicus.</title>
        <authorList>
            <person name="MacKellar D.C."/>
            <person name="Lieber L."/>
            <person name="Norman J."/>
            <person name="Bolger A."/>
            <person name="Tobin C."/>
            <person name="Murray J.W."/>
            <person name="Chang R."/>
            <person name="Ford T."/>
            <person name="Nguyen P.Q."/>
            <person name="Woodward J."/>
            <person name="Permingeat H."/>
            <person name="Joshi N.S."/>
            <person name="Silver P.A."/>
            <person name="Usadel B."/>
            <person name="Rutherford A.W."/>
            <person name="Friesen M."/>
            <person name="Prell J."/>
        </authorList>
    </citation>
    <scope>NUCLEOTIDE SEQUENCE [LARGE SCALE GENOMIC DNA]</scope>
    <source>
        <strain evidence="5">H1</strain>
    </source>
</reference>
<evidence type="ECO:0000313" key="2">
    <source>
        <dbReference type="EMBL" id="KWW97674.1"/>
    </source>
</evidence>
<sequence length="81" mass="8414">MLTAVASPRLATIVWAAGGVPWPGNNGVTTPMMPGPGGGMTAPGMLTPGRSGAIWYHTWHGRFIRMGEHPATTAPQPTHPS</sequence>
<feature type="region of interest" description="Disordered" evidence="1">
    <location>
        <begin position="24"/>
        <end position="44"/>
    </location>
</feature>
<dbReference type="Proteomes" id="UP000070188">
    <property type="component" value="Unassembled WGS sequence"/>
</dbReference>
<evidence type="ECO:0000313" key="6">
    <source>
        <dbReference type="Proteomes" id="UP000070598"/>
    </source>
</evidence>
<evidence type="ECO:0000313" key="4">
    <source>
        <dbReference type="EMBL" id="KWX03941.1"/>
    </source>
</evidence>
<keyword evidence="5" id="KW-1185">Reference proteome</keyword>
<evidence type="ECO:0000313" key="5">
    <source>
        <dbReference type="Proteomes" id="UP000070188"/>
    </source>
</evidence>